<evidence type="ECO:0008006" key="3">
    <source>
        <dbReference type="Google" id="ProtNLM"/>
    </source>
</evidence>
<dbReference type="AlphaFoldDB" id="A0A0A2M5Z6"/>
<evidence type="ECO:0000313" key="1">
    <source>
        <dbReference type="EMBL" id="KGO86883.1"/>
    </source>
</evidence>
<accession>A0A0A2M5Z6</accession>
<protein>
    <recommendedName>
        <fullName evidence="3">DUF5640 domain-containing protein</fullName>
    </recommendedName>
</protein>
<dbReference type="RefSeq" id="WP_020211131.1">
    <property type="nucleotide sequence ID" value="NZ_JRLX01000008.1"/>
</dbReference>
<name>A0A0A2M5Z6_9FLAO</name>
<organism evidence="1 2">
    <name type="scientific">Flavobacterium rivuli WB 3.3-2 = DSM 21788</name>
    <dbReference type="NCBI Taxonomy" id="1121895"/>
    <lineage>
        <taxon>Bacteria</taxon>
        <taxon>Pseudomonadati</taxon>
        <taxon>Bacteroidota</taxon>
        <taxon>Flavobacteriia</taxon>
        <taxon>Flavobacteriales</taxon>
        <taxon>Flavobacteriaceae</taxon>
        <taxon>Flavobacterium</taxon>
    </lineage>
</organism>
<dbReference type="EMBL" id="JRLX01000008">
    <property type="protein sequence ID" value="KGO86883.1"/>
    <property type="molecule type" value="Genomic_DNA"/>
</dbReference>
<keyword evidence="2" id="KW-1185">Reference proteome</keyword>
<proteinExistence type="predicted"/>
<reference evidence="1 2" key="1">
    <citation type="submission" date="2013-09" db="EMBL/GenBank/DDBJ databases">
        <authorList>
            <person name="Zeng Z."/>
            <person name="Chen C."/>
        </authorList>
    </citation>
    <scope>NUCLEOTIDE SEQUENCE [LARGE SCALE GENOMIC DNA]</scope>
    <source>
        <strain evidence="1 2">WB 3.3-2</strain>
    </source>
</reference>
<comment type="caution">
    <text evidence="1">The sequence shown here is derived from an EMBL/GenBank/DDBJ whole genome shotgun (WGS) entry which is preliminary data.</text>
</comment>
<sequence>MKKYIILLVLFPCIAFSQSIVGVWTKSPQSKTAIEFTKDGQLNFLNLITLESINKKLKATYKLESENGITYYIETIFMSGTMVSTKKIKYKFKDGKLYLPSESETDGTVTVNEYKDEYTRIK</sequence>
<gene>
    <name evidence="1" type="ORF">Q765_09700</name>
</gene>
<evidence type="ECO:0000313" key="2">
    <source>
        <dbReference type="Proteomes" id="UP000030152"/>
    </source>
</evidence>
<dbReference type="Proteomes" id="UP000030152">
    <property type="component" value="Unassembled WGS sequence"/>
</dbReference>